<evidence type="ECO:0000256" key="1">
    <source>
        <dbReference type="ARBA" id="ARBA00022801"/>
    </source>
</evidence>
<organism evidence="3 4">
    <name type="scientific">Capronia epimyces CBS 606.96</name>
    <dbReference type="NCBI Taxonomy" id="1182542"/>
    <lineage>
        <taxon>Eukaryota</taxon>
        <taxon>Fungi</taxon>
        <taxon>Dikarya</taxon>
        <taxon>Ascomycota</taxon>
        <taxon>Pezizomycotina</taxon>
        <taxon>Eurotiomycetes</taxon>
        <taxon>Chaetothyriomycetidae</taxon>
        <taxon>Chaetothyriales</taxon>
        <taxon>Herpotrichiellaceae</taxon>
        <taxon>Capronia</taxon>
    </lineage>
</organism>
<dbReference type="OrthoDB" id="4135299at2759"/>
<dbReference type="InterPro" id="IPR001995">
    <property type="entry name" value="Peptidase_A2_cat"/>
</dbReference>
<name>W9XQB3_9EURO</name>
<gene>
    <name evidence="3" type="ORF">A1O3_06557</name>
</gene>
<accession>W9XQB3</accession>
<dbReference type="GeneID" id="19170665"/>
<dbReference type="GO" id="GO:0006508">
    <property type="term" value="P:proteolysis"/>
    <property type="evidence" value="ECO:0007669"/>
    <property type="project" value="InterPro"/>
</dbReference>
<protein>
    <recommendedName>
        <fullName evidence="2">Peptidase A2 domain-containing protein</fullName>
    </recommendedName>
</protein>
<sequence length="220" mass="25028">MAAIKARATRTRSIALHKVSRKNDRLEKKKEWRRRLFLWLRQAWRKDHGVSLGHGCMPSDFLRKMLGDDGRRSPVNSFVVLMFIHLNPSETPQPGQTHPTMTPRRVLLDSGADFNLISHGAHAELNLTKQPFEGVVRSIGGYTMFNGTVHLQWHFRSPTSSSRHSFLLHRAPFHVLPADANAKFDCIIGCRWIIENWSEFVALVEMNLQMAILAPCGPAT</sequence>
<dbReference type="EMBL" id="AMGY01000005">
    <property type="protein sequence ID" value="EXJ82742.1"/>
    <property type="molecule type" value="Genomic_DNA"/>
</dbReference>
<evidence type="ECO:0000313" key="3">
    <source>
        <dbReference type="EMBL" id="EXJ82742.1"/>
    </source>
</evidence>
<keyword evidence="4" id="KW-1185">Reference proteome</keyword>
<comment type="caution">
    <text evidence="3">The sequence shown here is derived from an EMBL/GenBank/DDBJ whole genome shotgun (WGS) entry which is preliminary data.</text>
</comment>
<dbReference type="CDD" id="cd00303">
    <property type="entry name" value="retropepsin_like"/>
    <property type="match status" value="1"/>
</dbReference>
<dbReference type="PROSITE" id="PS50175">
    <property type="entry name" value="ASP_PROT_RETROV"/>
    <property type="match status" value="1"/>
</dbReference>
<dbReference type="SUPFAM" id="SSF50630">
    <property type="entry name" value="Acid proteases"/>
    <property type="match status" value="1"/>
</dbReference>
<dbReference type="HOGENOM" id="CLU_109441_0_0_1"/>
<dbReference type="RefSeq" id="XP_007734865.1">
    <property type="nucleotide sequence ID" value="XM_007736675.1"/>
</dbReference>
<dbReference type="Proteomes" id="UP000019478">
    <property type="component" value="Unassembled WGS sequence"/>
</dbReference>
<proteinExistence type="predicted"/>
<reference evidence="3 4" key="1">
    <citation type="submission" date="2013-03" db="EMBL/GenBank/DDBJ databases">
        <title>The Genome Sequence of Capronia epimyces CBS 606.96.</title>
        <authorList>
            <consortium name="The Broad Institute Genomics Platform"/>
            <person name="Cuomo C."/>
            <person name="de Hoog S."/>
            <person name="Gorbushina A."/>
            <person name="Walker B."/>
            <person name="Young S.K."/>
            <person name="Zeng Q."/>
            <person name="Gargeya S."/>
            <person name="Fitzgerald M."/>
            <person name="Haas B."/>
            <person name="Abouelleil A."/>
            <person name="Allen A.W."/>
            <person name="Alvarado L."/>
            <person name="Arachchi H.M."/>
            <person name="Berlin A.M."/>
            <person name="Chapman S.B."/>
            <person name="Gainer-Dewar J."/>
            <person name="Goldberg J."/>
            <person name="Griggs A."/>
            <person name="Gujja S."/>
            <person name="Hansen M."/>
            <person name="Howarth C."/>
            <person name="Imamovic A."/>
            <person name="Ireland A."/>
            <person name="Larimer J."/>
            <person name="McCowan C."/>
            <person name="Murphy C."/>
            <person name="Pearson M."/>
            <person name="Poon T.W."/>
            <person name="Priest M."/>
            <person name="Roberts A."/>
            <person name="Saif S."/>
            <person name="Shea T."/>
            <person name="Sisk P."/>
            <person name="Sykes S."/>
            <person name="Wortman J."/>
            <person name="Nusbaum C."/>
            <person name="Birren B."/>
        </authorList>
    </citation>
    <scope>NUCLEOTIDE SEQUENCE [LARGE SCALE GENOMIC DNA]</scope>
    <source>
        <strain evidence="3 4">CBS 606.96</strain>
    </source>
</reference>
<dbReference type="InterPro" id="IPR021109">
    <property type="entry name" value="Peptidase_aspartic_dom_sf"/>
</dbReference>
<evidence type="ECO:0000259" key="2">
    <source>
        <dbReference type="PROSITE" id="PS50175"/>
    </source>
</evidence>
<evidence type="ECO:0000313" key="4">
    <source>
        <dbReference type="Proteomes" id="UP000019478"/>
    </source>
</evidence>
<keyword evidence="1" id="KW-0378">Hydrolase</keyword>
<feature type="domain" description="Peptidase A2" evidence="2">
    <location>
        <begin position="104"/>
        <end position="180"/>
    </location>
</feature>
<dbReference type="AlphaFoldDB" id="W9XQB3"/>
<dbReference type="GO" id="GO:0004190">
    <property type="term" value="F:aspartic-type endopeptidase activity"/>
    <property type="evidence" value="ECO:0007669"/>
    <property type="project" value="InterPro"/>
</dbReference>
<dbReference type="Gene3D" id="2.40.70.10">
    <property type="entry name" value="Acid Proteases"/>
    <property type="match status" value="1"/>
</dbReference>